<evidence type="ECO:0000256" key="7">
    <source>
        <dbReference type="ARBA" id="ARBA00022840"/>
    </source>
</evidence>
<evidence type="ECO:0000256" key="2">
    <source>
        <dbReference type="ARBA" id="ARBA00018706"/>
    </source>
</evidence>
<evidence type="ECO:0000259" key="9">
    <source>
        <dbReference type="Pfam" id="PF16575"/>
    </source>
</evidence>
<dbReference type="AlphaFoldDB" id="A0A286ULV5"/>
<keyword evidence="7" id="KW-0067">ATP-binding</keyword>
<evidence type="ECO:0000256" key="8">
    <source>
        <dbReference type="SAM" id="MobiDB-lite"/>
    </source>
</evidence>
<dbReference type="InterPro" id="IPR045116">
    <property type="entry name" value="Clp1/Grc3"/>
</dbReference>
<accession>A0A286ULV5</accession>
<feature type="compositionally biased region" description="Acidic residues" evidence="8">
    <location>
        <begin position="11"/>
        <end position="21"/>
    </location>
</feature>
<evidence type="ECO:0000256" key="1">
    <source>
        <dbReference type="ARBA" id="ARBA00011003"/>
    </source>
</evidence>
<evidence type="ECO:0000313" key="10">
    <source>
        <dbReference type="EMBL" id="PAV20596.1"/>
    </source>
</evidence>
<dbReference type="Gene3D" id="3.40.50.300">
    <property type="entry name" value="P-loop containing nucleotide triphosphate hydrolases"/>
    <property type="match status" value="1"/>
</dbReference>
<dbReference type="PANTHER" id="PTHR12755:SF3">
    <property type="entry name" value="POLYNUCLEOTIDE 5'-HYDROXYL-KINASE NOL9"/>
    <property type="match status" value="1"/>
</dbReference>
<dbReference type="OrthoDB" id="2405412at2759"/>
<dbReference type="STRING" id="2282107.A0A286ULV5"/>
<evidence type="ECO:0000256" key="6">
    <source>
        <dbReference type="ARBA" id="ARBA00022777"/>
    </source>
</evidence>
<evidence type="ECO:0000256" key="4">
    <source>
        <dbReference type="ARBA" id="ARBA00022679"/>
    </source>
</evidence>
<comment type="similarity">
    <text evidence="1">Belongs to the Clp1 family. NOL9/GRC3 subfamily.</text>
</comment>
<comment type="caution">
    <text evidence="10">The sequence shown here is derived from an EMBL/GenBank/DDBJ whole genome shotgun (WGS) entry which is preliminary data.</text>
</comment>
<dbReference type="Proteomes" id="UP000217199">
    <property type="component" value="Unassembled WGS sequence"/>
</dbReference>
<gene>
    <name evidence="10" type="ORF">PNOK_0322300</name>
</gene>
<proteinExistence type="inferred from homology"/>
<keyword evidence="4" id="KW-0808">Transferase</keyword>
<evidence type="ECO:0000256" key="5">
    <source>
        <dbReference type="ARBA" id="ARBA00022741"/>
    </source>
</evidence>
<dbReference type="SUPFAM" id="SSF52540">
    <property type="entry name" value="P-loop containing nucleoside triphosphate hydrolases"/>
    <property type="match status" value="1"/>
</dbReference>
<dbReference type="GO" id="GO:0005524">
    <property type="term" value="F:ATP binding"/>
    <property type="evidence" value="ECO:0007669"/>
    <property type="project" value="UniProtKB-KW"/>
</dbReference>
<dbReference type="GO" id="GO:0000448">
    <property type="term" value="P:cleavage in ITS2 between 5.8S rRNA and LSU-rRNA of tricistronic rRNA transcript (SSU-rRNA, 5.8S rRNA, LSU-rRNA)"/>
    <property type="evidence" value="ECO:0007669"/>
    <property type="project" value="TreeGrafter"/>
</dbReference>
<dbReference type="GO" id="GO:0005634">
    <property type="term" value="C:nucleus"/>
    <property type="evidence" value="ECO:0007669"/>
    <property type="project" value="TreeGrafter"/>
</dbReference>
<protein>
    <recommendedName>
        <fullName evidence="3">Polynucleotide 5'-hydroxyl-kinase GRC3</fullName>
    </recommendedName>
    <alternativeName>
        <fullName evidence="2">Polynucleotide 5'-hydroxyl-kinase grc3</fullName>
    </alternativeName>
</protein>
<dbReference type="InParanoid" id="A0A286ULV5"/>
<dbReference type="Pfam" id="PF16575">
    <property type="entry name" value="CLP1_P"/>
    <property type="match status" value="1"/>
</dbReference>
<evidence type="ECO:0000256" key="3">
    <source>
        <dbReference type="ARBA" id="ARBA00019824"/>
    </source>
</evidence>
<evidence type="ECO:0000313" key="11">
    <source>
        <dbReference type="Proteomes" id="UP000217199"/>
    </source>
</evidence>
<feature type="region of interest" description="Disordered" evidence="8">
    <location>
        <begin position="1"/>
        <end position="21"/>
    </location>
</feature>
<feature type="domain" description="Clp1 P-loop" evidence="9">
    <location>
        <begin position="191"/>
        <end position="390"/>
    </location>
</feature>
<dbReference type="GO" id="GO:0051731">
    <property type="term" value="F:polynucleotide 5'-hydroxyl-kinase activity"/>
    <property type="evidence" value="ECO:0007669"/>
    <property type="project" value="InterPro"/>
</dbReference>
<name>A0A286ULV5_9AGAM</name>
<dbReference type="FunCoup" id="A0A286ULV5">
    <property type="interactions" value="233"/>
</dbReference>
<sequence>MLDAIATPVSSDDDVELSEEQDQASQVLDQNIVYFDGNTTGTYSGRVGTIVILSNGQSVALTGVYQLTVLRGSINMMGSVLSSLKDEATFPIHPFGFSHLINENSVVLLLEDVETGIEDIGRVCKIFSDAFNVQHTGSNVLRLSRVSLVTESSTQSQFYVTPGSWDYALSSICNIEEDTHKNRSPVVFIHGPKRCGKSTLARFLCNRFLNTHQRVAYLECDTGQTEFTPPGLVSLNVLNDPLFGPPFSHPSFSYASHYIGAASPQSCPSTYIESIKSLIQTYNNGFRFSYNELSATFDDDDKRIDDVVPLIVNTMGWTKGLGKRLVEEIQGIVEPTHIICIRCPTTDSIPRDVSDAVIQYLEVDPIPPSVYPSRYSSADWRALSLVSYFHCVTLAVGPPFQKSGHKWNFNLPLISQPPYQISIDETLDGIFLTGAGAEDVISDEIERVLNGALVALVACDADSRGALARSKKEELPYIQGNPLPHPLSSNCVGLALIRGISPHRITPQGKQNYDEKHRYVHLLTPLAPDMIRESGVRCLVKGELEISIWCMLDHRNPDKNYGLDAGPFLQWRKEFAAGSERRRIRRNLMRRGQN</sequence>
<dbReference type="InterPro" id="IPR032319">
    <property type="entry name" value="CLP1_P"/>
</dbReference>
<keyword evidence="6" id="KW-0418">Kinase</keyword>
<organism evidence="10 11">
    <name type="scientific">Pyrrhoderma noxium</name>
    <dbReference type="NCBI Taxonomy" id="2282107"/>
    <lineage>
        <taxon>Eukaryota</taxon>
        <taxon>Fungi</taxon>
        <taxon>Dikarya</taxon>
        <taxon>Basidiomycota</taxon>
        <taxon>Agaricomycotina</taxon>
        <taxon>Agaricomycetes</taxon>
        <taxon>Hymenochaetales</taxon>
        <taxon>Hymenochaetaceae</taxon>
        <taxon>Pyrrhoderma</taxon>
    </lineage>
</organism>
<reference evidence="10 11" key="1">
    <citation type="journal article" date="2017" name="Mol. Ecol.">
        <title>Comparative and population genomic landscape of Phellinus noxius: A hypervariable fungus causing root rot in trees.</title>
        <authorList>
            <person name="Chung C.L."/>
            <person name="Lee T.J."/>
            <person name="Akiba M."/>
            <person name="Lee H.H."/>
            <person name="Kuo T.H."/>
            <person name="Liu D."/>
            <person name="Ke H.M."/>
            <person name="Yokoi T."/>
            <person name="Roa M.B."/>
            <person name="Lu M.J."/>
            <person name="Chang Y.Y."/>
            <person name="Ann P.J."/>
            <person name="Tsai J.N."/>
            <person name="Chen C.Y."/>
            <person name="Tzean S.S."/>
            <person name="Ota Y."/>
            <person name="Hattori T."/>
            <person name="Sahashi N."/>
            <person name="Liou R.F."/>
            <person name="Kikuchi T."/>
            <person name="Tsai I.J."/>
        </authorList>
    </citation>
    <scope>NUCLEOTIDE SEQUENCE [LARGE SCALE GENOMIC DNA]</scope>
    <source>
        <strain evidence="10 11">FFPRI411160</strain>
    </source>
</reference>
<dbReference type="EMBL" id="NBII01000003">
    <property type="protein sequence ID" value="PAV20596.1"/>
    <property type="molecule type" value="Genomic_DNA"/>
</dbReference>
<keyword evidence="5" id="KW-0547">Nucleotide-binding</keyword>
<keyword evidence="11" id="KW-1185">Reference proteome</keyword>
<dbReference type="PANTHER" id="PTHR12755">
    <property type="entry name" value="CLEAVAGE/POLYADENYLATION FACTOR IA SUBUNIT CLP1P"/>
    <property type="match status" value="1"/>
</dbReference>
<dbReference type="InterPro" id="IPR027417">
    <property type="entry name" value="P-loop_NTPase"/>
</dbReference>